<reference evidence="3" key="1">
    <citation type="journal article" date="2014" name="Nat. Genet.">
        <title>Genome of the human hookworm Necator americanus.</title>
        <authorList>
            <person name="Tang Y.T."/>
            <person name="Gao X."/>
            <person name="Rosa B.A."/>
            <person name="Abubucker S."/>
            <person name="Hallsworth-Pepin K."/>
            <person name="Martin J."/>
            <person name="Tyagi R."/>
            <person name="Heizer E."/>
            <person name="Zhang X."/>
            <person name="Bhonagiri-Palsikar V."/>
            <person name="Minx P."/>
            <person name="Warren W.C."/>
            <person name="Wang Q."/>
            <person name="Zhan B."/>
            <person name="Hotez P.J."/>
            <person name="Sternberg P.W."/>
            <person name="Dougall A."/>
            <person name="Gaze S.T."/>
            <person name="Mulvenna J."/>
            <person name="Sotillo J."/>
            <person name="Ranganathan S."/>
            <person name="Rabelo E.M."/>
            <person name="Wilson R.K."/>
            <person name="Felgner P.L."/>
            <person name="Bethony J."/>
            <person name="Hawdon J.M."/>
            <person name="Gasser R.B."/>
            <person name="Loukas A."/>
            <person name="Mitreva M."/>
        </authorList>
    </citation>
    <scope>NUCLEOTIDE SEQUENCE [LARGE SCALE GENOMIC DNA]</scope>
</reference>
<dbReference type="Proteomes" id="UP000053676">
    <property type="component" value="Unassembled WGS sequence"/>
</dbReference>
<evidence type="ECO:0000313" key="2">
    <source>
        <dbReference type="EMBL" id="ETN68839.1"/>
    </source>
</evidence>
<feature type="compositionally biased region" description="Basic and acidic residues" evidence="1">
    <location>
        <begin position="51"/>
        <end position="60"/>
    </location>
</feature>
<gene>
    <name evidence="2" type="ORF">NECAME_05428</name>
</gene>
<keyword evidence="3" id="KW-1185">Reference proteome</keyword>
<feature type="compositionally biased region" description="Basic residues" evidence="1">
    <location>
        <begin position="38"/>
        <end position="48"/>
    </location>
</feature>
<dbReference type="AlphaFoldDB" id="W2SGT2"/>
<feature type="non-terminal residue" evidence="2">
    <location>
        <position position="97"/>
    </location>
</feature>
<dbReference type="KEGG" id="nai:NECAME_05428"/>
<sequence length="97" mass="11054">METEIVELTAEKSSNEKENAPRKSSYFDMTKTTGSTLKTKRKVNKTSRSKVTIDENAKRNKDNHRKRSSSSRSPQKSSSRSNAQSSKRFAVGRSRER</sequence>
<accession>W2SGT2</accession>
<feature type="compositionally biased region" description="Low complexity" evidence="1">
    <location>
        <begin position="70"/>
        <end position="88"/>
    </location>
</feature>
<feature type="compositionally biased region" description="Basic and acidic residues" evidence="1">
    <location>
        <begin position="9"/>
        <end position="21"/>
    </location>
</feature>
<evidence type="ECO:0000313" key="3">
    <source>
        <dbReference type="Proteomes" id="UP000053676"/>
    </source>
</evidence>
<organism evidence="2 3">
    <name type="scientific">Necator americanus</name>
    <name type="common">Human hookworm</name>
    <dbReference type="NCBI Taxonomy" id="51031"/>
    <lineage>
        <taxon>Eukaryota</taxon>
        <taxon>Metazoa</taxon>
        <taxon>Ecdysozoa</taxon>
        <taxon>Nematoda</taxon>
        <taxon>Chromadorea</taxon>
        <taxon>Rhabditida</taxon>
        <taxon>Rhabditina</taxon>
        <taxon>Rhabditomorpha</taxon>
        <taxon>Strongyloidea</taxon>
        <taxon>Ancylostomatidae</taxon>
        <taxon>Bunostominae</taxon>
        <taxon>Necator</taxon>
    </lineage>
</organism>
<dbReference type="EMBL" id="KI669191">
    <property type="protein sequence ID" value="ETN68839.1"/>
    <property type="molecule type" value="Genomic_DNA"/>
</dbReference>
<name>W2SGT2_NECAM</name>
<evidence type="ECO:0000256" key="1">
    <source>
        <dbReference type="SAM" id="MobiDB-lite"/>
    </source>
</evidence>
<feature type="region of interest" description="Disordered" evidence="1">
    <location>
        <begin position="1"/>
        <end position="97"/>
    </location>
</feature>
<proteinExistence type="predicted"/>
<protein>
    <submittedName>
        <fullName evidence="2">Uncharacterized protein</fullName>
    </submittedName>
</protein>